<reference evidence="1" key="1">
    <citation type="submission" date="2020-02" db="EMBL/GenBank/DDBJ databases">
        <authorList>
            <person name="Meier V. D."/>
        </authorList>
    </citation>
    <scope>NUCLEOTIDE SEQUENCE</scope>
    <source>
        <strain evidence="1">AVDCRST_MAG88</strain>
    </source>
</reference>
<dbReference type="AlphaFoldDB" id="A0A6J4VW06"/>
<feature type="non-terminal residue" evidence="1">
    <location>
        <position position="30"/>
    </location>
</feature>
<sequence length="30" mass="3155">CVPRPRPPSCSSRSSWTCSATALSSRSSLS</sequence>
<evidence type="ECO:0000313" key="1">
    <source>
        <dbReference type="EMBL" id="CAA9590047.1"/>
    </source>
</evidence>
<protein>
    <submittedName>
        <fullName evidence="1">Uncharacterized protein</fullName>
    </submittedName>
</protein>
<feature type="non-terminal residue" evidence="1">
    <location>
        <position position="1"/>
    </location>
</feature>
<accession>A0A6J4VW06</accession>
<dbReference type="EMBL" id="CADCWM010001229">
    <property type="protein sequence ID" value="CAA9590047.1"/>
    <property type="molecule type" value="Genomic_DNA"/>
</dbReference>
<gene>
    <name evidence="1" type="ORF">AVDCRST_MAG88-4721</name>
</gene>
<organism evidence="1">
    <name type="scientific">uncultured Thermomicrobiales bacterium</name>
    <dbReference type="NCBI Taxonomy" id="1645740"/>
    <lineage>
        <taxon>Bacteria</taxon>
        <taxon>Pseudomonadati</taxon>
        <taxon>Thermomicrobiota</taxon>
        <taxon>Thermomicrobia</taxon>
        <taxon>Thermomicrobiales</taxon>
        <taxon>environmental samples</taxon>
    </lineage>
</organism>
<name>A0A6J4VW06_9BACT</name>
<proteinExistence type="predicted"/>